<gene>
    <name evidence="1" type="ORF">S01H1_18959</name>
</gene>
<proteinExistence type="predicted"/>
<organism evidence="1">
    <name type="scientific">marine sediment metagenome</name>
    <dbReference type="NCBI Taxonomy" id="412755"/>
    <lineage>
        <taxon>unclassified sequences</taxon>
        <taxon>metagenomes</taxon>
        <taxon>ecological metagenomes</taxon>
    </lineage>
</organism>
<dbReference type="EMBL" id="BARS01010192">
    <property type="protein sequence ID" value="GAF90787.1"/>
    <property type="molecule type" value="Genomic_DNA"/>
</dbReference>
<dbReference type="AlphaFoldDB" id="X0TRK4"/>
<protein>
    <submittedName>
        <fullName evidence="1">Uncharacterized protein</fullName>
    </submittedName>
</protein>
<reference evidence="1" key="1">
    <citation type="journal article" date="2014" name="Front. Microbiol.">
        <title>High frequency of phylogenetically diverse reductive dehalogenase-homologous genes in deep subseafloor sedimentary metagenomes.</title>
        <authorList>
            <person name="Kawai M."/>
            <person name="Futagami T."/>
            <person name="Toyoda A."/>
            <person name="Takaki Y."/>
            <person name="Nishi S."/>
            <person name="Hori S."/>
            <person name="Arai W."/>
            <person name="Tsubouchi T."/>
            <person name="Morono Y."/>
            <person name="Uchiyama I."/>
            <person name="Ito T."/>
            <person name="Fujiyama A."/>
            <person name="Inagaki F."/>
            <person name="Takami H."/>
        </authorList>
    </citation>
    <scope>NUCLEOTIDE SEQUENCE</scope>
    <source>
        <strain evidence="1">Expedition CK06-06</strain>
    </source>
</reference>
<evidence type="ECO:0000313" key="1">
    <source>
        <dbReference type="EMBL" id="GAF90787.1"/>
    </source>
</evidence>
<feature type="non-terminal residue" evidence="1">
    <location>
        <position position="1"/>
    </location>
</feature>
<sequence>RAAKIVHRSSFLVPFQMSGYLLAHFWLDLLEFEDAIAGGQRRDVWRLKRRARRSGRRAVAMARKVAWQQSENYRLYGRCAWLAGRRRAALRWWGRSIDVAERLGVQPELGRTYLEIGRRLGEKPGRWTFRGMSAERCFEQAFEILDELGLQWDLERLHEARADLLRSRE</sequence>
<comment type="caution">
    <text evidence="1">The sequence shown here is derived from an EMBL/GenBank/DDBJ whole genome shotgun (WGS) entry which is preliminary data.</text>
</comment>
<name>X0TRK4_9ZZZZ</name>
<accession>X0TRK4</accession>